<evidence type="ECO:0000313" key="1">
    <source>
        <dbReference type="EMBL" id="CAG8644708.1"/>
    </source>
</evidence>
<sequence>MASPEHEGLVMQLIYAFIIPNSGIHVNPPIDIALKSFHYDPSNVRTKIAPLDPEPPPGDVNLNPHARVIVEVAVTEYLDFLNRKCEKWLLQLYIRSVFRIKIYDKLKGTNNRTMKAKLWTRQILAPAESTPSTLASWDFGTLQFNSNQPTGCTGAGLPNYTVTIPVSDVFWDPPIVAGVLNLLGYTAGISNTVVANNFVIDLYLLQQIVLLKQ</sequence>
<accession>A0A9N9DMI5</accession>
<dbReference type="AlphaFoldDB" id="A0A9N9DMI5"/>
<name>A0A9N9DMI5_9GLOM</name>
<comment type="caution">
    <text evidence="1">The sequence shown here is derived from an EMBL/GenBank/DDBJ whole genome shotgun (WGS) entry which is preliminary data.</text>
</comment>
<dbReference type="OrthoDB" id="2407205at2759"/>
<protein>
    <submittedName>
        <fullName evidence="1">17810_t:CDS:1</fullName>
    </submittedName>
</protein>
<proteinExistence type="predicted"/>
<organism evidence="1 2">
    <name type="scientific">Funneliformis caledonium</name>
    <dbReference type="NCBI Taxonomy" id="1117310"/>
    <lineage>
        <taxon>Eukaryota</taxon>
        <taxon>Fungi</taxon>
        <taxon>Fungi incertae sedis</taxon>
        <taxon>Mucoromycota</taxon>
        <taxon>Glomeromycotina</taxon>
        <taxon>Glomeromycetes</taxon>
        <taxon>Glomerales</taxon>
        <taxon>Glomeraceae</taxon>
        <taxon>Funneliformis</taxon>
    </lineage>
</organism>
<keyword evidence="2" id="KW-1185">Reference proteome</keyword>
<evidence type="ECO:0000313" key="2">
    <source>
        <dbReference type="Proteomes" id="UP000789570"/>
    </source>
</evidence>
<gene>
    <name evidence="1" type="ORF">FCALED_LOCUS10750</name>
</gene>
<dbReference type="Proteomes" id="UP000789570">
    <property type="component" value="Unassembled WGS sequence"/>
</dbReference>
<dbReference type="EMBL" id="CAJVPQ010004106">
    <property type="protein sequence ID" value="CAG8644708.1"/>
    <property type="molecule type" value="Genomic_DNA"/>
</dbReference>
<reference evidence="1" key="1">
    <citation type="submission" date="2021-06" db="EMBL/GenBank/DDBJ databases">
        <authorList>
            <person name="Kallberg Y."/>
            <person name="Tangrot J."/>
            <person name="Rosling A."/>
        </authorList>
    </citation>
    <scope>NUCLEOTIDE SEQUENCE</scope>
    <source>
        <strain evidence="1">UK204</strain>
    </source>
</reference>